<dbReference type="Proteomes" id="UP001499954">
    <property type="component" value="Unassembled WGS sequence"/>
</dbReference>
<feature type="region of interest" description="Disordered" evidence="1">
    <location>
        <begin position="176"/>
        <end position="198"/>
    </location>
</feature>
<name>A0ABP5CNV3_9MICO</name>
<keyword evidence="4" id="KW-1185">Reference proteome</keyword>
<reference evidence="4" key="1">
    <citation type="journal article" date="2019" name="Int. J. Syst. Evol. Microbiol.">
        <title>The Global Catalogue of Microorganisms (GCM) 10K type strain sequencing project: providing services to taxonomists for standard genome sequencing and annotation.</title>
        <authorList>
            <consortium name="The Broad Institute Genomics Platform"/>
            <consortium name="The Broad Institute Genome Sequencing Center for Infectious Disease"/>
            <person name="Wu L."/>
            <person name="Ma J."/>
        </authorList>
    </citation>
    <scope>NUCLEOTIDE SEQUENCE [LARGE SCALE GENOMIC DNA]</scope>
    <source>
        <strain evidence="4">JCM 13584</strain>
    </source>
</reference>
<proteinExistence type="predicted"/>
<dbReference type="RefSeq" id="WP_157414385.1">
    <property type="nucleotide sequence ID" value="NZ_BAAAMK010000011.1"/>
</dbReference>
<gene>
    <name evidence="3" type="ORF">GCM10009717_36980</name>
</gene>
<keyword evidence="2" id="KW-0812">Transmembrane</keyword>
<sequence length="198" mass="19945">MSALPVQGALAPAPIRRRAWIPEILRPAPDRAARPKPRLAYAVIAVSGVVVIALAQLMLSIAVTQGAYEIDGYELSQAKLSRQQQTLSEDLDRVQSPQYLAQNAEALGMVPNTNPVFLRLSDGAVLGQPAAAGGGAAASASLVPNVLISGVPLVTEQTAGETATVGGQGAGLGGAVVEPAAPAAPPPAGGSLPTPTTH</sequence>
<evidence type="ECO:0008006" key="5">
    <source>
        <dbReference type="Google" id="ProtNLM"/>
    </source>
</evidence>
<evidence type="ECO:0000256" key="2">
    <source>
        <dbReference type="SAM" id="Phobius"/>
    </source>
</evidence>
<keyword evidence="2" id="KW-1133">Transmembrane helix</keyword>
<feature type="compositionally biased region" description="Low complexity" evidence="1">
    <location>
        <begin position="189"/>
        <end position="198"/>
    </location>
</feature>
<comment type="caution">
    <text evidence="3">The sequence shown here is derived from an EMBL/GenBank/DDBJ whole genome shotgun (WGS) entry which is preliminary data.</text>
</comment>
<protein>
    <recommendedName>
        <fullName evidence="5">Cell division protein FtsL</fullName>
    </recommendedName>
</protein>
<evidence type="ECO:0000256" key="1">
    <source>
        <dbReference type="SAM" id="MobiDB-lite"/>
    </source>
</evidence>
<feature type="transmembrane region" description="Helical" evidence="2">
    <location>
        <begin position="39"/>
        <end position="59"/>
    </location>
</feature>
<evidence type="ECO:0000313" key="3">
    <source>
        <dbReference type="EMBL" id="GAA1966683.1"/>
    </source>
</evidence>
<keyword evidence="2" id="KW-0472">Membrane</keyword>
<dbReference type="EMBL" id="BAAAMK010000011">
    <property type="protein sequence ID" value="GAA1966683.1"/>
    <property type="molecule type" value="Genomic_DNA"/>
</dbReference>
<accession>A0ABP5CNV3</accession>
<evidence type="ECO:0000313" key="4">
    <source>
        <dbReference type="Proteomes" id="UP001499954"/>
    </source>
</evidence>
<organism evidence="3 4">
    <name type="scientific">Agromyces allii</name>
    <dbReference type="NCBI Taxonomy" id="393607"/>
    <lineage>
        <taxon>Bacteria</taxon>
        <taxon>Bacillati</taxon>
        <taxon>Actinomycetota</taxon>
        <taxon>Actinomycetes</taxon>
        <taxon>Micrococcales</taxon>
        <taxon>Microbacteriaceae</taxon>
        <taxon>Agromyces</taxon>
    </lineage>
</organism>